<feature type="compositionally biased region" description="Low complexity" evidence="1">
    <location>
        <begin position="235"/>
        <end position="273"/>
    </location>
</feature>
<name>A0AAV1XQD7_LUPLU</name>
<feature type="domain" description="LTI65/LTI78 PGEED repeat" evidence="2">
    <location>
        <begin position="274"/>
        <end position="303"/>
    </location>
</feature>
<dbReference type="AlphaFoldDB" id="A0AAV1XQD7"/>
<sequence>MSPPERTYRHVDTSRPTVDQFLRGGESAKMSPTYSPNYSKSPSSPYFDRLKHHDPEEDQGLYQKKSSVLVKMKEGVKRLRNSFRIRKQEEDGNLTPSWGVSLEDYEEEEDAEYLGAPMYESELAPEGYKENARQHPRANPVISEKHVLHSPIKSKVEQDQEKQPSLVKSTPKTQPSTTTTTTTTHHGPNMKMTQKNLAEKPTPAHAAAAYSDAANSISSKIQGLSVSRTTCTKMSSQTSSTAPPTPSISSAPLSTQTSLSSSPSSNGRSTFSPKGASVKEYLKIKFEPGNDEKVLSEVIYEAMSPRRTTTTTSDACVIDKVREAMNSMLHNEESTQQYGNKTPSSQTTGIVSNNNLREENPYFMPSFQILQLVRKKTMGEFFRQIKSQ</sequence>
<feature type="region of interest" description="Disordered" evidence="1">
    <location>
        <begin position="1"/>
        <end position="61"/>
    </location>
</feature>
<protein>
    <recommendedName>
        <fullName evidence="2">LTI65/LTI78 PGEED repeat domain-containing protein</fullName>
    </recommendedName>
</protein>
<feature type="compositionally biased region" description="Low complexity" evidence="1">
    <location>
        <begin position="168"/>
        <end position="184"/>
    </location>
</feature>
<dbReference type="Proteomes" id="UP001497480">
    <property type="component" value="Unassembled WGS sequence"/>
</dbReference>
<dbReference type="InterPro" id="IPR037491">
    <property type="entry name" value="LTI78/LTI65"/>
</dbReference>
<accession>A0AAV1XQD7</accession>
<feature type="region of interest" description="Disordered" evidence="1">
    <location>
        <begin position="228"/>
        <end position="274"/>
    </location>
</feature>
<dbReference type="InterPro" id="IPR057059">
    <property type="entry name" value="LTI65/LTI78_PGEED"/>
</dbReference>
<evidence type="ECO:0000259" key="2">
    <source>
        <dbReference type="Pfam" id="PF23399"/>
    </source>
</evidence>
<dbReference type="PANTHER" id="PTHR33836:SF5">
    <property type="entry name" value="EUKARYOTIC RNA POLYMERASE II HEPTAPEPTIDE REPEAT"/>
    <property type="match status" value="1"/>
</dbReference>
<comment type="caution">
    <text evidence="3">The sequence shown here is derived from an EMBL/GenBank/DDBJ whole genome shotgun (WGS) entry which is preliminary data.</text>
</comment>
<evidence type="ECO:0000256" key="1">
    <source>
        <dbReference type="SAM" id="MobiDB-lite"/>
    </source>
</evidence>
<feature type="compositionally biased region" description="Basic and acidic residues" evidence="1">
    <location>
        <begin position="1"/>
        <end position="13"/>
    </location>
</feature>
<reference evidence="3 4" key="1">
    <citation type="submission" date="2024-03" db="EMBL/GenBank/DDBJ databases">
        <authorList>
            <person name="Martinez-Hernandez J."/>
        </authorList>
    </citation>
    <scope>NUCLEOTIDE SEQUENCE [LARGE SCALE GENOMIC DNA]</scope>
</reference>
<feature type="region of interest" description="Disordered" evidence="1">
    <location>
        <begin position="114"/>
        <end position="209"/>
    </location>
</feature>
<keyword evidence="4" id="KW-1185">Reference proteome</keyword>
<organism evidence="3 4">
    <name type="scientific">Lupinus luteus</name>
    <name type="common">European yellow lupine</name>
    <dbReference type="NCBI Taxonomy" id="3873"/>
    <lineage>
        <taxon>Eukaryota</taxon>
        <taxon>Viridiplantae</taxon>
        <taxon>Streptophyta</taxon>
        <taxon>Embryophyta</taxon>
        <taxon>Tracheophyta</taxon>
        <taxon>Spermatophyta</taxon>
        <taxon>Magnoliopsida</taxon>
        <taxon>eudicotyledons</taxon>
        <taxon>Gunneridae</taxon>
        <taxon>Pentapetalae</taxon>
        <taxon>rosids</taxon>
        <taxon>fabids</taxon>
        <taxon>Fabales</taxon>
        <taxon>Fabaceae</taxon>
        <taxon>Papilionoideae</taxon>
        <taxon>50 kb inversion clade</taxon>
        <taxon>genistoids sensu lato</taxon>
        <taxon>core genistoids</taxon>
        <taxon>Genisteae</taxon>
        <taxon>Lupinus</taxon>
    </lineage>
</organism>
<dbReference type="Pfam" id="PF23399">
    <property type="entry name" value="LTI65_PGEED"/>
    <property type="match status" value="1"/>
</dbReference>
<evidence type="ECO:0000313" key="3">
    <source>
        <dbReference type="EMBL" id="CAL0324025.1"/>
    </source>
</evidence>
<gene>
    <name evidence="3" type="ORF">LLUT_LOCUS25085</name>
</gene>
<dbReference type="EMBL" id="CAXHTB010000017">
    <property type="protein sequence ID" value="CAL0324025.1"/>
    <property type="molecule type" value="Genomic_DNA"/>
</dbReference>
<proteinExistence type="predicted"/>
<dbReference type="PANTHER" id="PTHR33836">
    <property type="entry name" value="LOW-TEMPERATURE-INDUCED 65 KDA PROTEIN-RELATED"/>
    <property type="match status" value="1"/>
</dbReference>
<dbReference type="GO" id="GO:0009737">
    <property type="term" value="P:response to abscisic acid"/>
    <property type="evidence" value="ECO:0007669"/>
    <property type="project" value="InterPro"/>
</dbReference>
<evidence type="ECO:0000313" key="4">
    <source>
        <dbReference type="Proteomes" id="UP001497480"/>
    </source>
</evidence>
<feature type="compositionally biased region" description="Low complexity" evidence="1">
    <location>
        <begin position="31"/>
        <end position="46"/>
    </location>
</feature>